<comment type="caution">
    <text evidence="2">The sequence shown here is derived from an EMBL/GenBank/DDBJ whole genome shotgun (WGS) entry which is preliminary data.</text>
</comment>
<dbReference type="Pfam" id="PF09643">
    <property type="entry name" value="YopX"/>
    <property type="match status" value="1"/>
</dbReference>
<name>A0A2N0ZH09_9BACI</name>
<sequence length="157" mass="18165">MNVREIKFRGQSVINNHWEHGYFTFEGGYHVIRSFVSEWHKEGSPIIVKGNTVCQFTGLKDKNGKDIYEGDIIRREYEIGRDIIDPVSLGFVDREIEEAGYFIGIVHYRPSEGYVLNKCKKFDEDGVFLSQRSGVKIYSQYAEVIGNIYENIELINS</sequence>
<dbReference type="EMBL" id="PISD01000024">
    <property type="protein sequence ID" value="PKG28794.1"/>
    <property type="molecule type" value="Genomic_DNA"/>
</dbReference>
<organism evidence="2 3">
    <name type="scientific">Cytobacillus horneckiae</name>
    <dbReference type="NCBI Taxonomy" id="549687"/>
    <lineage>
        <taxon>Bacteria</taxon>
        <taxon>Bacillati</taxon>
        <taxon>Bacillota</taxon>
        <taxon>Bacilli</taxon>
        <taxon>Bacillales</taxon>
        <taxon>Bacillaceae</taxon>
        <taxon>Cytobacillus</taxon>
    </lineage>
</organism>
<dbReference type="InterPro" id="IPR010024">
    <property type="entry name" value="CHP16711"/>
</dbReference>
<keyword evidence="3" id="KW-1185">Reference proteome</keyword>
<evidence type="ECO:0000313" key="2">
    <source>
        <dbReference type="EMBL" id="PKG28794.1"/>
    </source>
</evidence>
<evidence type="ECO:0000313" key="3">
    <source>
        <dbReference type="Proteomes" id="UP000233343"/>
    </source>
</evidence>
<dbReference type="SUPFAM" id="SSF159006">
    <property type="entry name" value="YopX-like"/>
    <property type="match status" value="1"/>
</dbReference>
<dbReference type="Gene3D" id="2.30.30.290">
    <property type="entry name" value="YopX-like domains"/>
    <property type="match status" value="1"/>
</dbReference>
<gene>
    <name evidence="2" type="ORF">CWS20_11960</name>
</gene>
<dbReference type="Proteomes" id="UP000233343">
    <property type="component" value="Unassembled WGS sequence"/>
</dbReference>
<reference evidence="2 3" key="1">
    <citation type="journal article" date="2010" name="Int. J. Syst. Evol. Microbiol.">
        <title>Bacillus horneckiae sp. nov., isolated from a spacecraft-assembly clean room.</title>
        <authorList>
            <person name="Vaishampayan P."/>
            <person name="Probst A."/>
            <person name="Krishnamurthi S."/>
            <person name="Ghosh S."/>
            <person name="Osman S."/>
            <person name="McDowall A."/>
            <person name="Ruckmani A."/>
            <person name="Mayilraj S."/>
            <person name="Venkateswaran K."/>
        </authorList>
    </citation>
    <scope>NUCLEOTIDE SEQUENCE [LARGE SCALE GENOMIC DNA]</scope>
    <source>
        <strain evidence="3">1PO1SC</strain>
    </source>
</reference>
<dbReference type="NCBIfam" id="TIGR01671">
    <property type="entry name" value="phage_TIGR01671"/>
    <property type="match status" value="1"/>
</dbReference>
<dbReference type="AlphaFoldDB" id="A0A2N0ZH09"/>
<evidence type="ECO:0000259" key="1">
    <source>
        <dbReference type="Pfam" id="PF09643"/>
    </source>
</evidence>
<proteinExistence type="predicted"/>
<feature type="domain" description="YopX protein" evidence="1">
    <location>
        <begin position="7"/>
        <end position="155"/>
    </location>
</feature>
<protein>
    <recommendedName>
        <fullName evidence="1">YopX protein domain-containing protein</fullName>
    </recommendedName>
</protein>
<accession>A0A2N0ZH09</accession>
<dbReference type="InterPro" id="IPR023385">
    <property type="entry name" value="YopX-like_C"/>
</dbReference>
<dbReference type="InterPro" id="IPR019096">
    <property type="entry name" value="YopX_protein"/>
</dbReference>